<evidence type="ECO:0000313" key="5">
    <source>
        <dbReference type="Proteomes" id="UP001218246"/>
    </source>
</evidence>
<proteinExistence type="predicted"/>
<name>A0ABT6H9Y4_9BACI</name>
<dbReference type="InterPro" id="IPR004291">
    <property type="entry name" value="Transposase_IS66_central"/>
</dbReference>
<dbReference type="InterPro" id="IPR045618">
    <property type="entry name" value="DUF6444"/>
</dbReference>
<reference evidence="4 5" key="1">
    <citation type="submission" date="2023-04" db="EMBL/GenBank/DDBJ databases">
        <title>Ectobacillus antri isolated from activated sludge.</title>
        <authorList>
            <person name="Yan P."/>
            <person name="Liu X."/>
        </authorList>
    </citation>
    <scope>NUCLEOTIDE SEQUENCE [LARGE SCALE GENOMIC DNA]</scope>
    <source>
        <strain evidence="4 5">C18H</strain>
    </source>
</reference>
<evidence type="ECO:0000259" key="3">
    <source>
        <dbReference type="Pfam" id="PF20042"/>
    </source>
</evidence>
<dbReference type="CDD" id="cd14686">
    <property type="entry name" value="bZIP"/>
    <property type="match status" value="1"/>
</dbReference>
<feature type="region of interest" description="Disordered" evidence="1">
    <location>
        <begin position="51"/>
        <end position="104"/>
    </location>
</feature>
<dbReference type="NCBIfam" id="NF033517">
    <property type="entry name" value="transpos_IS66"/>
    <property type="match status" value="1"/>
</dbReference>
<accession>A0ABT6H9Y4</accession>
<sequence length="471" mass="53937">MMTRDEILTACHAKPDKIVQLIQTLFQRNQELEAQVQSLLQRNHELEEKVQTLEAQGKKNSTNSHLPPSSDWAPIPKSSRMKTGRQSGGQPGHTGHTLRMTDHPDQRCVHPVTTCVGCGTSLKDVPPKRHIIRQVFDIPPLSIEVTQHEAEFPAHVKRPVQYGPRLRALGAYLTQYQLIPYERTAELIADLFGHTVSEGTLVTINRQMGKALETVEQDIYHHLLSSPILHMDETGRRVEGKRQWLHVASNAKESLYMIHPKRGKEAMDAMKVLPQYRGVSIHDGWPSYFRYDTCAHALCNAHHLSELRGIWENTKQLWAQDMMDVLLWMKEERETTSESLPPDRIAHWERVYKRILQRGFAQNPAPPTTKKKGKPKQSAARNLLHRLSVYQDSVLMFLRNASVPFDNNQAERDICMAKVKENISGTFRNEQDGKVFCRIRSFISTIKKQKRSVLSSLRHIIEGKPVDLFAT</sequence>
<dbReference type="InterPro" id="IPR052344">
    <property type="entry name" value="Transposase-related"/>
</dbReference>
<dbReference type="PANTHER" id="PTHR33678">
    <property type="entry name" value="BLL1576 PROTEIN"/>
    <property type="match status" value="1"/>
</dbReference>
<gene>
    <name evidence="4" type="ORF">P6P90_16450</name>
</gene>
<dbReference type="Pfam" id="PF03050">
    <property type="entry name" value="DDE_Tnp_IS66"/>
    <property type="match status" value="1"/>
</dbReference>
<evidence type="ECO:0000256" key="1">
    <source>
        <dbReference type="SAM" id="MobiDB-lite"/>
    </source>
</evidence>
<dbReference type="PANTHER" id="PTHR33678:SF1">
    <property type="entry name" value="BLL1576 PROTEIN"/>
    <property type="match status" value="1"/>
</dbReference>
<keyword evidence="5" id="KW-1185">Reference proteome</keyword>
<feature type="domain" description="Transposase IS66 central" evidence="2">
    <location>
        <begin position="160"/>
        <end position="434"/>
    </location>
</feature>
<protein>
    <submittedName>
        <fullName evidence="4">IS66 family transposase</fullName>
    </submittedName>
</protein>
<dbReference type="EMBL" id="JARULN010000030">
    <property type="protein sequence ID" value="MDG5755487.1"/>
    <property type="molecule type" value="Genomic_DNA"/>
</dbReference>
<feature type="domain" description="DUF6444" evidence="3">
    <location>
        <begin position="28"/>
        <end position="97"/>
    </location>
</feature>
<dbReference type="Pfam" id="PF20042">
    <property type="entry name" value="DUF6444"/>
    <property type="match status" value="1"/>
</dbReference>
<dbReference type="RefSeq" id="WP_278018677.1">
    <property type="nucleotide sequence ID" value="NZ_JARRRY010000030.1"/>
</dbReference>
<evidence type="ECO:0000259" key="2">
    <source>
        <dbReference type="Pfam" id="PF03050"/>
    </source>
</evidence>
<feature type="compositionally biased region" description="Polar residues" evidence="1">
    <location>
        <begin position="58"/>
        <end position="67"/>
    </location>
</feature>
<comment type="caution">
    <text evidence="4">The sequence shown here is derived from an EMBL/GenBank/DDBJ whole genome shotgun (WGS) entry which is preliminary data.</text>
</comment>
<evidence type="ECO:0000313" key="4">
    <source>
        <dbReference type="EMBL" id="MDG5755487.1"/>
    </source>
</evidence>
<organism evidence="4 5">
    <name type="scientific">Ectobacillus antri</name>
    <dbReference type="NCBI Taxonomy" id="2486280"/>
    <lineage>
        <taxon>Bacteria</taxon>
        <taxon>Bacillati</taxon>
        <taxon>Bacillota</taxon>
        <taxon>Bacilli</taxon>
        <taxon>Bacillales</taxon>
        <taxon>Bacillaceae</taxon>
        <taxon>Ectobacillus</taxon>
    </lineage>
</organism>
<dbReference type="Proteomes" id="UP001218246">
    <property type="component" value="Unassembled WGS sequence"/>
</dbReference>